<keyword evidence="1" id="KW-0677">Repeat</keyword>
<sequence length="403" mass="40286">MTRHTTRRRAPRHLAVLAAAVTALGAAPLALAADGDAGSAVMSWGAGRTGQLGNGALADSHTPVAVSGLTRTGVDQISAGGTSSADAFALARTSTGTVTAWGHNSAGQLGAGSDVDSASPQAVSGLTRIMDVAAGGRHALAVDTAGRAYAWGDDTYGQLGDSRTGADRTLPDRVTGLPEVKQVAAGCDFSLALAQDGTVYSWGRGVDGQLGTGSRATSSTPQQVKGLADVVQIEAGCQDALALLSDGTVKSWGANGDGQLGNSSTASSAVPVDVDWLEGVNDIEAGASTNFARTADGHVWGWGDNQYGQLLEGAEPFAAGAERADRTAPVEIPRLEGVTHLAVGARSAAAVAGDDVLTWGDNSEGQLGDGTTTAGFDAVRAVRSGAAVKGVAVSLGGNTTYAY</sequence>
<organism evidence="4 5">
    <name type="scientific">Actinacidiphila epipremni</name>
    <dbReference type="NCBI Taxonomy" id="2053013"/>
    <lineage>
        <taxon>Bacteria</taxon>
        <taxon>Bacillati</taxon>
        <taxon>Actinomycetota</taxon>
        <taxon>Actinomycetes</taxon>
        <taxon>Kitasatosporales</taxon>
        <taxon>Streptomycetaceae</taxon>
        <taxon>Actinacidiphila</taxon>
    </lineage>
</organism>
<proteinExistence type="predicted"/>
<dbReference type="Proteomes" id="UP000734511">
    <property type="component" value="Unassembled WGS sequence"/>
</dbReference>
<feature type="chain" id="PRO_5045185327" evidence="2">
    <location>
        <begin position="33"/>
        <end position="403"/>
    </location>
</feature>
<dbReference type="SUPFAM" id="SSF50985">
    <property type="entry name" value="RCC1/BLIP-II"/>
    <property type="match status" value="1"/>
</dbReference>
<dbReference type="InterPro" id="IPR058923">
    <property type="entry name" value="RCC1-like_dom"/>
</dbReference>
<comment type="caution">
    <text evidence="4">The sequence shown here is derived from an EMBL/GenBank/DDBJ whole genome shotgun (WGS) entry which is preliminary data.</text>
</comment>
<evidence type="ECO:0000256" key="2">
    <source>
        <dbReference type="SAM" id="SignalP"/>
    </source>
</evidence>
<reference evidence="4 5" key="1">
    <citation type="submission" date="2020-03" db="EMBL/GenBank/DDBJ databases">
        <title>WGS of actinomycetes isolated from Thailand.</title>
        <authorList>
            <person name="Thawai C."/>
        </authorList>
    </citation>
    <scope>NUCLEOTIDE SEQUENCE [LARGE SCALE GENOMIC DNA]</scope>
    <source>
        <strain evidence="4 5">PRB2-1</strain>
    </source>
</reference>
<dbReference type="PRINTS" id="PR00633">
    <property type="entry name" value="RCCNDNSATION"/>
</dbReference>
<name>A0ABX0ZJF8_9ACTN</name>
<dbReference type="InterPro" id="IPR009091">
    <property type="entry name" value="RCC1/BLIP-II"/>
</dbReference>
<dbReference type="Pfam" id="PF25390">
    <property type="entry name" value="WD40_RLD"/>
    <property type="match status" value="1"/>
</dbReference>
<dbReference type="PANTHER" id="PTHR22870:SF408">
    <property type="entry name" value="OS09G0560450 PROTEIN"/>
    <property type="match status" value="1"/>
</dbReference>
<keyword evidence="2" id="KW-0732">Signal</keyword>
<evidence type="ECO:0000313" key="5">
    <source>
        <dbReference type="Proteomes" id="UP000734511"/>
    </source>
</evidence>
<evidence type="ECO:0000256" key="1">
    <source>
        <dbReference type="ARBA" id="ARBA00022737"/>
    </source>
</evidence>
<accession>A0ABX0ZJF8</accession>
<feature type="signal peptide" evidence="2">
    <location>
        <begin position="1"/>
        <end position="32"/>
    </location>
</feature>
<keyword evidence="5" id="KW-1185">Reference proteome</keyword>
<dbReference type="PROSITE" id="PS51318">
    <property type="entry name" value="TAT"/>
    <property type="match status" value="1"/>
</dbReference>
<dbReference type="InterPro" id="IPR000408">
    <property type="entry name" value="Reg_chr_condens"/>
</dbReference>
<protein>
    <submittedName>
        <fullName evidence="4">Sialidase</fullName>
    </submittedName>
</protein>
<evidence type="ECO:0000259" key="3">
    <source>
        <dbReference type="Pfam" id="PF25390"/>
    </source>
</evidence>
<dbReference type="InterPro" id="IPR051210">
    <property type="entry name" value="Ub_ligase/GEF_domain"/>
</dbReference>
<dbReference type="InterPro" id="IPR006311">
    <property type="entry name" value="TAT_signal"/>
</dbReference>
<dbReference type="Gene3D" id="2.130.10.30">
    <property type="entry name" value="Regulator of chromosome condensation 1/beta-lactamase-inhibitor protein II"/>
    <property type="match status" value="3"/>
</dbReference>
<gene>
    <name evidence="4" type="ORF">HCN08_08455</name>
</gene>
<dbReference type="RefSeq" id="WP_167982276.1">
    <property type="nucleotide sequence ID" value="NZ_JAATEJ010000004.1"/>
</dbReference>
<dbReference type="PANTHER" id="PTHR22870">
    <property type="entry name" value="REGULATOR OF CHROMOSOME CONDENSATION"/>
    <property type="match status" value="1"/>
</dbReference>
<evidence type="ECO:0000313" key="4">
    <source>
        <dbReference type="EMBL" id="NJP43431.1"/>
    </source>
</evidence>
<feature type="domain" description="RCC1-like" evidence="3">
    <location>
        <begin position="41"/>
        <end position="401"/>
    </location>
</feature>
<dbReference type="PROSITE" id="PS50012">
    <property type="entry name" value="RCC1_3"/>
    <property type="match status" value="6"/>
</dbReference>
<dbReference type="PROSITE" id="PS00626">
    <property type="entry name" value="RCC1_2"/>
    <property type="match status" value="1"/>
</dbReference>
<dbReference type="EMBL" id="JAATEJ010000004">
    <property type="protein sequence ID" value="NJP43431.1"/>
    <property type="molecule type" value="Genomic_DNA"/>
</dbReference>